<evidence type="ECO:0000313" key="1">
    <source>
        <dbReference type="EMBL" id="MPL63600.1"/>
    </source>
</evidence>
<accession>A0A644T9V5</accession>
<dbReference type="EMBL" id="VSSQ01000022">
    <property type="protein sequence ID" value="MPL63600.1"/>
    <property type="molecule type" value="Genomic_DNA"/>
</dbReference>
<comment type="caution">
    <text evidence="1">The sequence shown here is derived from an EMBL/GenBank/DDBJ whole genome shotgun (WGS) entry which is preliminary data.</text>
</comment>
<name>A0A644T9V5_9ZZZZ</name>
<reference evidence="1" key="1">
    <citation type="submission" date="2019-08" db="EMBL/GenBank/DDBJ databases">
        <authorList>
            <person name="Kucharzyk K."/>
            <person name="Murdoch R.W."/>
            <person name="Higgins S."/>
            <person name="Loffler F."/>
        </authorList>
    </citation>
    <scope>NUCLEOTIDE SEQUENCE</scope>
</reference>
<dbReference type="AlphaFoldDB" id="A0A644T9V5"/>
<sequence length="168" mass="19637">MGRHAFILGIKANRQILWICEVFHISDLQIEIQMGNQSCQDNYYWKQLIAMFAVVGIKFEIHCWKEETEEIKAGLKFGKEKTTDWEFGTVIEGVIDDRFIDMLHHTTKPADTEIYNKMTPYFSIFFANGFSSEHYGTEIHIVSKLVDDTRLTMLLEQLKSHSIVVHEF</sequence>
<gene>
    <name evidence="1" type="ORF">SDC9_09241</name>
</gene>
<proteinExistence type="predicted"/>
<protein>
    <submittedName>
        <fullName evidence="1">Uncharacterized protein</fullName>
    </submittedName>
</protein>
<organism evidence="1">
    <name type="scientific">bioreactor metagenome</name>
    <dbReference type="NCBI Taxonomy" id="1076179"/>
    <lineage>
        <taxon>unclassified sequences</taxon>
        <taxon>metagenomes</taxon>
        <taxon>ecological metagenomes</taxon>
    </lineage>
</organism>